<dbReference type="InterPro" id="IPR004358">
    <property type="entry name" value="Sig_transdc_His_kin-like_C"/>
</dbReference>
<dbReference type="PROSITE" id="PS50109">
    <property type="entry name" value="HIS_KIN"/>
    <property type="match status" value="1"/>
</dbReference>
<dbReference type="SMART" id="SM00387">
    <property type="entry name" value="HATPase_c"/>
    <property type="match status" value="1"/>
</dbReference>
<dbReference type="GO" id="GO:0000160">
    <property type="term" value="P:phosphorelay signal transduction system"/>
    <property type="evidence" value="ECO:0007669"/>
    <property type="project" value="UniProtKB-KW"/>
</dbReference>
<dbReference type="InterPro" id="IPR005467">
    <property type="entry name" value="His_kinase_dom"/>
</dbReference>
<dbReference type="InterPro" id="IPR003594">
    <property type="entry name" value="HATPase_dom"/>
</dbReference>
<dbReference type="PANTHER" id="PTHR43065">
    <property type="entry name" value="SENSOR HISTIDINE KINASE"/>
    <property type="match status" value="1"/>
</dbReference>
<dbReference type="AlphaFoldDB" id="A0A0F9SW61"/>
<keyword evidence="1" id="KW-0597">Phosphoprotein</keyword>
<sequence>MEDLSLHILDIVENSVAASANKIEIRISEDKKKDVLSVEIIDNGIGMDKETQQKALDPFFTTKTVRRFGFGLSLLSEAAKAANGHFSLQSEKGEGTKIKANFQHSHIDRKPLGDMGQTIITLVIGNPEIDLIYMHKKNNQKYSLDTRKIKAQLKEAPINSPAGIRMIREDLKKDTK</sequence>
<comment type="caution">
    <text evidence="8">The sequence shown here is derived from an EMBL/GenBank/DDBJ whole genome shotgun (WGS) entry which is preliminary data.</text>
</comment>
<dbReference type="SUPFAM" id="SSF55874">
    <property type="entry name" value="ATPase domain of HSP90 chaperone/DNA topoisomerase II/histidine kinase"/>
    <property type="match status" value="1"/>
</dbReference>
<keyword evidence="4" id="KW-0418">Kinase</keyword>
<dbReference type="GO" id="GO:0005524">
    <property type="term" value="F:ATP binding"/>
    <property type="evidence" value="ECO:0007669"/>
    <property type="project" value="UniProtKB-KW"/>
</dbReference>
<evidence type="ECO:0000256" key="3">
    <source>
        <dbReference type="ARBA" id="ARBA00022741"/>
    </source>
</evidence>
<feature type="domain" description="Histidine kinase" evidence="7">
    <location>
        <begin position="1"/>
        <end position="106"/>
    </location>
</feature>
<dbReference type="Pfam" id="PF02518">
    <property type="entry name" value="HATPase_c"/>
    <property type="match status" value="1"/>
</dbReference>
<dbReference type="PANTHER" id="PTHR43065:SF10">
    <property type="entry name" value="PEROXIDE STRESS-ACTIVATED HISTIDINE KINASE MAK3"/>
    <property type="match status" value="1"/>
</dbReference>
<dbReference type="GO" id="GO:0016301">
    <property type="term" value="F:kinase activity"/>
    <property type="evidence" value="ECO:0007669"/>
    <property type="project" value="UniProtKB-KW"/>
</dbReference>
<evidence type="ECO:0000313" key="8">
    <source>
        <dbReference type="EMBL" id="KKN33458.1"/>
    </source>
</evidence>
<dbReference type="InterPro" id="IPR036890">
    <property type="entry name" value="HATPase_C_sf"/>
</dbReference>
<keyword evidence="6" id="KW-0902">Two-component regulatory system</keyword>
<gene>
    <name evidence="8" type="ORF">LCGC14_0803610</name>
</gene>
<keyword evidence="3" id="KW-0547">Nucleotide-binding</keyword>
<dbReference type="PRINTS" id="PR00344">
    <property type="entry name" value="BCTRLSENSOR"/>
</dbReference>
<dbReference type="Gene3D" id="3.30.565.10">
    <property type="entry name" value="Histidine kinase-like ATPase, C-terminal domain"/>
    <property type="match status" value="1"/>
</dbReference>
<reference evidence="8" key="1">
    <citation type="journal article" date="2015" name="Nature">
        <title>Complex archaea that bridge the gap between prokaryotes and eukaryotes.</title>
        <authorList>
            <person name="Spang A."/>
            <person name="Saw J.H."/>
            <person name="Jorgensen S.L."/>
            <person name="Zaremba-Niedzwiedzka K."/>
            <person name="Martijn J."/>
            <person name="Lind A.E."/>
            <person name="van Eijk R."/>
            <person name="Schleper C."/>
            <person name="Guy L."/>
            <person name="Ettema T.J."/>
        </authorList>
    </citation>
    <scope>NUCLEOTIDE SEQUENCE</scope>
</reference>
<evidence type="ECO:0000256" key="6">
    <source>
        <dbReference type="ARBA" id="ARBA00023012"/>
    </source>
</evidence>
<evidence type="ECO:0000256" key="2">
    <source>
        <dbReference type="ARBA" id="ARBA00022679"/>
    </source>
</evidence>
<proteinExistence type="predicted"/>
<accession>A0A0F9SW61</accession>
<name>A0A0F9SW61_9ZZZZ</name>
<dbReference type="EMBL" id="LAZR01002177">
    <property type="protein sequence ID" value="KKN33458.1"/>
    <property type="molecule type" value="Genomic_DNA"/>
</dbReference>
<evidence type="ECO:0000259" key="7">
    <source>
        <dbReference type="PROSITE" id="PS50109"/>
    </source>
</evidence>
<keyword evidence="5" id="KW-0067">ATP-binding</keyword>
<evidence type="ECO:0000256" key="4">
    <source>
        <dbReference type="ARBA" id="ARBA00022777"/>
    </source>
</evidence>
<protein>
    <recommendedName>
        <fullName evidence="7">Histidine kinase domain-containing protein</fullName>
    </recommendedName>
</protein>
<organism evidence="8">
    <name type="scientific">marine sediment metagenome</name>
    <dbReference type="NCBI Taxonomy" id="412755"/>
    <lineage>
        <taxon>unclassified sequences</taxon>
        <taxon>metagenomes</taxon>
        <taxon>ecological metagenomes</taxon>
    </lineage>
</organism>
<evidence type="ECO:0000256" key="5">
    <source>
        <dbReference type="ARBA" id="ARBA00022840"/>
    </source>
</evidence>
<keyword evidence="2" id="KW-0808">Transferase</keyword>
<evidence type="ECO:0000256" key="1">
    <source>
        <dbReference type="ARBA" id="ARBA00022553"/>
    </source>
</evidence>